<dbReference type="AlphaFoldDB" id="A0A853DL85"/>
<evidence type="ECO:0000256" key="4">
    <source>
        <dbReference type="ARBA" id="ARBA00022729"/>
    </source>
</evidence>
<accession>A0A853DL85</accession>
<dbReference type="GO" id="GO:0030313">
    <property type="term" value="C:cell envelope"/>
    <property type="evidence" value="ECO:0007669"/>
    <property type="project" value="UniProtKB-SubCell"/>
</dbReference>
<comment type="subcellular location">
    <subcellularLocation>
        <location evidence="1">Cell envelope</location>
    </subcellularLocation>
</comment>
<feature type="chain" id="PRO_5038929267" evidence="5">
    <location>
        <begin position="22"/>
        <end position="530"/>
    </location>
</feature>
<comment type="caution">
    <text evidence="7">The sequence shown here is derived from an EMBL/GenBank/DDBJ whole genome shotgun (WGS) entry which is preliminary data.</text>
</comment>
<dbReference type="InterPro" id="IPR039424">
    <property type="entry name" value="SBP_5"/>
</dbReference>
<dbReference type="RefSeq" id="WP_179481158.1">
    <property type="nucleotide sequence ID" value="NZ_JACCFW010000001.1"/>
</dbReference>
<dbReference type="SUPFAM" id="SSF53850">
    <property type="entry name" value="Periplasmic binding protein-like II"/>
    <property type="match status" value="1"/>
</dbReference>
<gene>
    <name evidence="7" type="ORF">HNR15_001868</name>
</gene>
<evidence type="ECO:0000256" key="2">
    <source>
        <dbReference type="ARBA" id="ARBA00005695"/>
    </source>
</evidence>
<dbReference type="PIRSF" id="PIRSF002741">
    <property type="entry name" value="MppA"/>
    <property type="match status" value="1"/>
</dbReference>
<dbReference type="InterPro" id="IPR030678">
    <property type="entry name" value="Peptide/Ni-bd"/>
</dbReference>
<feature type="signal peptide" evidence="5">
    <location>
        <begin position="1"/>
        <end position="21"/>
    </location>
</feature>
<dbReference type="GO" id="GO:0043190">
    <property type="term" value="C:ATP-binding cassette (ABC) transporter complex"/>
    <property type="evidence" value="ECO:0007669"/>
    <property type="project" value="InterPro"/>
</dbReference>
<evidence type="ECO:0000313" key="8">
    <source>
        <dbReference type="Proteomes" id="UP000571817"/>
    </source>
</evidence>
<dbReference type="CDD" id="cd00995">
    <property type="entry name" value="PBP2_NikA_DppA_OppA_like"/>
    <property type="match status" value="1"/>
</dbReference>
<dbReference type="Gene3D" id="3.40.190.10">
    <property type="entry name" value="Periplasmic binding protein-like II"/>
    <property type="match status" value="1"/>
</dbReference>
<evidence type="ECO:0000256" key="1">
    <source>
        <dbReference type="ARBA" id="ARBA00004196"/>
    </source>
</evidence>
<dbReference type="GO" id="GO:0015833">
    <property type="term" value="P:peptide transport"/>
    <property type="evidence" value="ECO:0007669"/>
    <property type="project" value="TreeGrafter"/>
</dbReference>
<dbReference type="PROSITE" id="PS51257">
    <property type="entry name" value="PROKAR_LIPOPROTEIN"/>
    <property type="match status" value="1"/>
</dbReference>
<dbReference type="Gene3D" id="3.10.105.10">
    <property type="entry name" value="Dipeptide-binding Protein, Domain 3"/>
    <property type="match status" value="1"/>
</dbReference>
<evidence type="ECO:0000256" key="5">
    <source>
        <dbReference type="SAM" id="SignalP"/>
    </source>
</evidence>
<name>A0A853DL85_9MICO</name>
<proteinExistence type="inferred from homology"/>
<reference evidence="7 8" key="1">
    <citation type="submission" date="2020-07" db="EMBL/GenBank/DDBJ databases">
        <title>Sequencing the genomes of 1000 actinobacteria strains.</title>
        <authorList>
            <person name="Klenk H.-P."/>
        </authorList>
    </citation>
    <scope>NUCLEOTIDE SEQUENCE [LARGE SCALE GENOMIC DNA]</scope>
    <source>
        <strain evidence="7 8">DSM 29531</strain>
    </source>
</reference>
<comment type="similarity">
    <text evidence="2">Belongs to the bacterial solute-binding protein 5 family.</text>
</comment>
<keyword evidence="8" id="KW-1185">Reference proteome</keyword>
<dbReference type="PANTHER" id="PTHR30290">
    <property type="entry name" value="PERIPLASMIC BINDING COMPONENT OF ABC TRANSPORTER"/>
    <property type="match status" value="1"/>
</dbReference>
<evidence type="ECO:0000313" key="7">
    <source>
        <dbReference type="EMBL" id="NYJ74905.1"/>
    </source>
</evidence>
<evidence type="ECO:0000256" key="3">
    <source>
        <dbReference type="ARBA" id="ARBA00022448"/>
    </source>
</evidence>
<dbReference type="Proteomes" id="UP000571817">
    <property type="component" value="Unassembled WGS sequence"/>
</dbReference>
<protein>
    <submittedName>
        <fullName evidence="7">Peptide/nickel transport system substrate-binding protein</fullName>
    </submittedName>
</protein>
<dbReference type="GO" id="GO:0042597">
    <property type="term" value="C:periplasmic space"/>
    <property type="evidence" value="ECO:0007669"/>
    <property type="project" value="UniProtKB-ARBA"/>
</dbReference>
<dbReference type="Pfam" id="PF00496">
    <property type="entry name" value="SBP_bac_5"/>
    <property type="match status" value="1"/>
</dbReference>
<dbReference type="InterPro" id="IPR000914">
    <property type="entry name" value="SBP_5_dom"/>
</dbReference>
<feature type="domain" description="Solute-binding protein family 5" evidence="6">
    <location>
        <begin position="82"/>
        <end position="440"/>
    </location>
</feature>
<keyword evidence="3" id="KW-0813">Transport</keyword>
<evidence type="ECO:0000259" key="6">
    <source>
        <dbReference type="Pfam" id="PF00496"/>
    </source>
</evidence>
<organism evidence="7 8">
    <name type="scientific">Allobranchiibius huperziae</name>
    <dbReference type="NCBI Taxonomy" id="1874116"/>
    <lineage>
        <taxon>Bacteria</taxon>
        <taxon>Bacillati</taxon>
        <taxon>Actinomycetota</taxon>
        <taxon>Actinomycetes</taxon>
        <taxon>Micrococcales</taxon>
        <taxon>Dermacoccaceae</taxon>
        <taxon>Allobranchiibius</taxon>
    </lineage>
</organism>
<dbReference type="EMBL" id="JACCFW010000001">
    <property type="protein sequence ID" value="NYJ74905.1"/>
    <property type="molecule type" value="Genomic_DNA"/>
</dbReference>
<sequence length="530" mass="53596">MKIIGAVAGVCVVATALGACGGGGGGAGTSKNAKVVSGGTFTTALSTDPGNLDPQMTANSATLQVVNFAYDTLIHIDLDGRLSPQLASAWKVSGSTVTFTMRSGVTCSDGSTFTARDAASNLNYVTNPKNKSPLTGAFAPPGATATASGSTVTLKLASPSPFVLNGLANIPMVCKAGLANRSTLATKTDGTGLFKLTEDVASDHIAFTKRTGYTWGPLGVTSSTPGLPDKVVIKFVSSLTTAANLLLSGGLSAATVTGPDAKRLQGAGLFAAPVQVLLGEMWFNHAKTRPGSDLAVRKALTQAVDLTQLAKVMSSGEGTAATTFATAPPVACTGNSIQSALPPHGVDQAKATLEAAGWKVGAGGTRSKNGQRLALTFIYDTAGGSSASAAAELAASVWKTLGAAVTMRAQSDTEITQTVLGGSGNWDVGWLPLNVSSPDQLVPFMSGPSPTAGNNFGQIDNPAYAAEVARATTKQGKAGCADWLAAESQLVKNADVIPFANQSVRTFAKGARFAAGFSAIDPTTIRMTTG</sequence>
<dbReference type="GO" id="GO:1904680">
    <property type="term" value="F:peptide transmembrane transporter activity"/>
    <property type="evidence" value="ECO:0007669"/>
    <property type="project" value="TreeGrafter"/>
</dbReference>
<dbReference type="PANTHER" id="PTHR30290:SF10">
    <property type="entry name" value="PERIPLASMIC OLIGOPEPTIDE-BINDING PROTEIN-RELATED"/>
    <property type="match status" value="1"/>
</dbReference>
<keyword evidence="4 5" id="KW-0732">Signal</keyword>